<evidence type="ECO:0000259" key="1">
    <source>
        <dbReference type="SMART" id="SM00953"/>
    </source>
</evidence>
<gene>
    <name evidence="2" type="ORF">K6K41_20005</name>
</gene>
<sequence>MITLPAGARVSRFFTAGYDPIYFDTGLDGRLNAPDGSYGVLYAAETASGAFAETFLRQPGRRLIPPDLLTSKAYAELEFTRPTTFVQLQGPGLAVLGATAEVTHAGENYDLSQAWSAKLQAHPVNADGIAYRSRHDDGQTCFAVFDRALPAVREASRIVYLDTDWFWEVADPYEVGLAPA</sequence>
<dbReference type="AlphaFoldDB" id="A0A9E6UQE0"/>
<name>A0A9E6UQE0_9HYPH</name>
<dbReference type="EMBL" id="CP081869">
    <property type="protein sequence ID" value="QZO02464.1"/>
    <property type="molecule type" value="Genomic_DNA"/>
</dbReference>
<feature type="domain" description="RES" evidence="1">
    <location>
        <begin position="23"/>
        <end position="156"/>
    </location>
</feature>
<dbReference type="Proteomes" id="UP000825701">
    <property type="component" value="Chromosome"/>
</dbReference>
<dbReference type="Pfam" id="PF08808">
    <property type="entry name" value="RES"/>
    <property type="match status" value="1"/>
</dbReference>
<accession>A0A9E6UQE0</accession>
<evidence type="ECO:0000313" key="2">
    <source>
        <dbReference type="EMBL" id="QZO02464.1"/>
    </source>
</evidence>
<protein>
    <submittedName>
        <fullName evidence="2">RES family NAD+ phosphorylase</fullName>
    </submittedName>
</protein>
<dbReference type="KEGG" id="cmet:K6K41_20005"/>
<proteinExistence type="predicted"/>
<dbReference type="SMART" id="SM00953">
    <property type="entry name" value="RES"/>
    <property type="match status" value="1"/>
</dbReference>
<keyword evidence="3" id="KW-1185">Reference proteome</keyword>
<reference evidence="2" key="1">
    <citation type="submission" date="2021-08" db="EMBL/GenBank/DDBJ databases">
        <authorList>
            <person name="Zhang H."/>
            <person name="Xu M."/>
            <person name="Yu Z."/>
            <person name="Yang L."/>
            <person name="Cai Y."/>
        </authorList>
    </citation>
    <scope>NUCLEOTIDE SEQUENCE</scope>
    <source>
        <strain evidence="2">CHL1</strain>
    </source>
</reference>
<organism evidence="2 3">
    <name type="scientific">Chenggangzhangella methanolivorans</name>
    <dbReference type="NCBI Taxonomy" id="1437009"/>
    <lineage>
        <taxon>Bacteria</taxon>
        <taxon>Pseudomonadati</taxon>
        <taxon>Pseudomonadota</taxon>
        <taxon>Alphaproteobacteria</taxon>
        <taxon>Hyphomicrobiales</taxon>
        <taxon>Methylopilaceae</taxon>
        <taxon>Chenggangzhangella</taxon>
    </lineage>
</organism>
<evidence type="ECO:0000313" key="3">
    <source>
        <dbReference type="Proteomes" id="UP000825701"/>
    </source>
</evidence>
<dbReference type="InterPro" id="IPR014914">
    <property type="entry name" value="RES_dom"/>
</dbReference>